<evidence type="ECO:0000313" key="7">
    <source>
        <dbReference type="Proteomes" id="UP000094626"/>
    </source>
</evidence>
<accession>A0A031K716</accession>
<keyword evidence="2" id="KW-1133">Transmembrane helix</keyword>
<dbReference type="Proteomes" id="UP000024329">
    <property type="component" value="Unassembled WGS sequence"/>
</dbReference>
<keyword evidence="2" id="KW-0472">Membrane</keyword>
<evidence type="ECO:0000313" key="4">
    <source>
        <dbReference type="EMBL" id="AOR75801.1"/>
    </source>
</evidence>
<reference evidence="4" key="2">
    <citation type="submission" date="2016-08" db="EMBL/GenBank/DDBJ databases">
        <authorList>
            <person name="Seilhamer J.J."/>
        </authorList>
    </citation>
    <scope>NUCLEOTIDE SEQUENCE [LARGE SCALE GENOMIC DNA]</scope>
    <source>
        <strain evidence="4">SA1</strain>
    </source>
</reference>
<dbReference type="eggNOG" id="COG4961">
    <property type="taxonomic scope" value="Bacteria"/>
</dbReference>
<reference evidence="7" key="3">
    <citation type="journal article" date="2017" name="J. Biotechnol.">
        <title>Complete genome sequence of Novosphingobium resinovorum SA1, a versatile xenobiotic-degrading bacterium capable of utilizing sulfanilic acid.</title>
        <authorList>
            <person name="Hegedus B."/>
            <person name="Kos P.B."/>
            <person name="Balint B."/>
            <person name="Maroti G."/>
            <person name="Gan H.M."/>
            <person name="Perei K."/>
            <person name="Rakhely G."/>
        </authorList>
    </citation>
    <scope>NUCLEOTIDE SEQUENCE [LARGE SCALE GENOMIC DNA]</scope>
    <source>
        <strain evidence="7">SA1</strain>
    </source>
</reference>
<proteinExistence type="predicted"/>
<reference evidence="5 6" key="1">
    <citation type="submission" date="2014-03" db="EMBL/GenBank/DDBJ databases">
        <title>Whole genome sequence of Novosphingobium resinovorum KF1.</title>
        <authorList>
            <person name="Gan H.M."/>
            <person name="Gan H.Y."/>
            <person name="Chew T.H."/>
            <person name="Savka M.A."/>
        </authorList>
    </citation>
    <scope>NUCLEOTIDE SEQUENCE [LARGE SCALE GENOMIC DNA]</scope>
    <source>
        <strain evidence="5 6">KF1</strain>
    </source>
</reference>
<evidence type="ECO:0000259" key="3">
    <source>
        <dbReference type="Pfam" id="PF13400"/>
    </source>
</evidence>
<protein>
    <submittedName>
        <fullName evidence="4 5">Pilus assembly protein TadG</fullName>
    </submittedName>
</protein>
<dbReference type="KEGG" id="nre:BES08_02835"/>
<evidence type="ECO:0000313" key="5">
    <source>
        <dbReference type="EMBL" id="EZP84793.1"/>
    </source>
</evidence>
<dbReference type="SUPFAM" id="SSF53300">
    <property type="entry name" value="vWA-like"/>
    <property type="match status" value="1"/>
</dbReference>
<sequence>MRQACLYPAKAVREVLNGVLRDSGGNILPIAAIGMLVAAVVVGSAVDLSRDYLVREQIQSACDAAVLAGRRTVTTAGFDTASKAAATAYFNTNFNDAQQGTRSTVFTVTSTDDGQTVTATATTVLDTLLMRIFGKDSFDIRVNCGSSMGVGNADVMMVLDTTGSMDYTLSGSQTRIQALRAAMKNFYTTIYNATANSNARVRYGFVPFSSTVNVGRLLTAVNSSYIVDSYPYQSRAYEPDDSGGSDYSGTWTAVIPTTSYSSQNDCNNAKPADTAFSEQGSGQARSQVKKEYSCIRSDRNSPYYVYWRWLTRPYTMRYHQVTYDTSSFKKFNSVATPTGTNGANVSSTWGGCIQERDTVAQATFSYSTSTGISPKAALDLDLDTAPTSDDKTKWRPLWPEVSYRRWSDSGYYTTATTNNGGDAGTYCPAQAKLLATMTQSAFNSYADSLVAIGGTYLDVGMIWGGRLMSQQGMWSTLNSDEPSNGGKVSRHVIFMTDGQMEPNQYIAQAWGIEYWDRRVTTDGTTNDTARHTQRFLATCEAIKAKGIRVWVVAFTSSLSSDLTTCASDDSSYTANSSSELNTAFQEIAKQVGELRVVQ</sequence>
<feature type="region of interest" description="Disordered" evidence="1">
    <location>
        <begin position="262"/>
        <end position="282"/>
    </location>
</feature>
<dbReference type="Pfam" id="PF13400">
    <property type="entry name" value="Tad"/>
    <property type="match status" value="1"/>
</dbReference>
<dbReference type="OrthoDB" id="7522752at2"/>
<dbReference type="Gene3D" id="3.40.50.410">
    <property type="entry name" value="von Willebrand factor, type A domain"/>
    <property type="match status" value="2"/>
</dbReference>
<dbReference type="InterPro" id="IPR028087">
    <property type="entry name" value="Tad_N"/>
</dbReference>
<dbReference type="Proteomes" id="UP000094626">
    <property type="component" value="Chromosome"/>
</dbReference>
<dbReference type="EMBL" id="JFYZ01000001">
    <property type="protein sequence ID" value="EZP84793.1"/>
    <property type="molecule type" value="Genomic_DNA"/>
</dbReference>
<keyword evidence="7" id="KW-1185">Reference proteome</keyword>
<dbReference type="EMBL" id="CP017075">
    <property type="protein sequence ID" value="AOR75801.1"/>
    <property type="molecule type" value="Genomic_DNA"/>
</dbReference>
<gene>
    <name evidence="4" type="ORF">BES08_02835</name>
    <name evidence="5" type="ORF">BV97_00555</name>
</gene>
<feature type="transmembrane region" description="Helical" evidence="2">
    <location>
        <begin position="27"/>
        <end position="46"/>
    </location>
</feature>
<keyword evidence="2" id="KW-0812">Transmembrane</keyword>
<evidence type="ECO:0000313" key="6">
    <source>
        <dbReference type="Proteomes" id="UP000024329"/>
    </source>
</evidence>
<organism evidence="5 6">
    <name type="scientific">Novosphingobium resinovorum</name>
    <dbReference type="NCBI Taxonomy" id="158500"/>
    <lineage>
        <taxon>Bacteria</taxon>
        <taxon>Pseudomonadati</taxon>
        <taxon>Pseudomonadota</taxon>
        <taxon>Alphaproteobacteria</taxon>
        <taxon>Sphingomonadales</taxon>
        <taxon>Sphingomonadaceae</taxon>
        <taxon>Novosphingobium</taxon>
    </lineage>
</organism>
<name>A0A031K716_9SPHN</name>
<evidence type="ECO:0000256" key="2">
    <source>
        <dbReference type="SAM" id="Phobius"/>
    </source>
</evidence>
<dbReference type="PATRIC" id="fig|158500.4.peg.572"/>
<dbReference type="AlphaFoldDB" id="A0A031K716"/>
<dbReference type="STRING" id="158500.BES08_02835"/>
<dbReference type="InterPro" id="IPR036465">
    <property type="entry name" value="vWFA_dom_sf"/>
</dbReference>
<feature type="domain" description="Putative Flp pilus-assembly TadG-like N-terminal" evidence="3">
    <location>
        <begin position="25"/>
        <end position="69"/>
    </location>
</feature>
<dbReference type="RefSeq" id="WP_008832173.1">
    <property type="nucleotide sequence ID" value="NZ_CP017075.1"/>
</dbReference>
<evidence type="ECO:0000256" key="1">
    <source>
        <dbReference type="SAM" id="MobiDB-lite"/>
    </source>
</evidence>